<name>A0A6N2AZ24_SOLCI</name>
<organism evidence="2">
    <name type="scientific">Solanum chilense</name>
    <name type="common">Tomato</name>
    <name type="synonym">Lycopersicon chilense</name>
    <dbReference type="NCBI Taxonomy" id="4083"/>
    <lineage>
        <taxon>Eukaryota</taxon>
        <taxon>Viridiplantae</taxon>
        <taxon>Streptophyta</taxon>
        <taxon>Embryophyta</taxon>
        <taxon>Tracheophyta</taxon>
        <taxon>Spermatophyta</taxon>
        <taxon>Magnoliopsida</taxon>
        <taxon>eudicotyledons</taxon>
        <taxon>Gunneridae</taxon>
        <taxon>Pentapetalae</taxon>
        <taxon>asterids</taxon>
        <taxon>lamiids</taxon>
        <taxon>Solanales</taxon>
        <taxon>Solanaceae</taxon>
        <taxon>Solanoideae</taxon>
        <taxon>Solaneae</taxon>
        <taxon>Solanum</taxon>
        <taxon>Solanum subgen. Lycopersicon</taxon>
    </lineage>
</organism>
<protein>
    <submittedName>
        <fullName evidence="2">Uncharacterized protein</fullName>
    </submittedName>
</protein>
<evidence type="ECO:0000313" key="2">
    <source>
        <dbReference type="EMBL" id="TMW86980.1"/>
    </source>
</evidence>
<reference evidence="2" key="1">
    <citation type="submission" date="2019-05" db="EMBL/GenBank/DDBJ databases">
        <title>The de novo reference genome and transcriptome assemblies of the wild tomato species Solanum chilense.</title>
        <authorList>
            <person name="Stam R."/>
            <person name="Nosenko T."/>
            <person name="Hoerger A.C."/>
            <person name="Stephan W."/>
            <person name="Seidel M.A."/>
            <person name="Kuhn J.M.M."/>
            <person name="Haberer G."/>
            <person name="Tellier A."/>
        </authorList>
    </citation>
    <scope>NUCLEOTIDE SEQUENCE</scope>
    <source>
        <tissue evidence="2">Mature leaves</tissue>
    </source>
</reference>
<feature type="region of interest" description="Disordered" evidence="1">
    <location>
        <begin position="49"/>
        <end position="86"/>
    </location>
</feature>
<feature type="compositionally biased region" description="Basic and acidic residues" evidence="1">
    <location>
        <begin position="55"/>
        <end position="73"/>
    </location>
</feature>
<evidence type="ECO:0000256" key="1">
    <source>
        <dbReference type="SAM" id="MobiDB-lite"/>
    </source>
</evidence>
<dbReference type="EMBL" id="RXGB01006039">
    <property type="protein sequence ID" value="TMW86980.1"/>
    <property type="molecule type" value="Genomic_DNA"/>
</dbReference>
<gene>
    <name evidence="2" type="ORF">EJD97_020613</name>
</gene>
<feature type="compositionally biased region" description="Acidic residues" evidence="1">
    <location>
        <begin position="77"/>
        <end position="86"/>
    </location>
</feature>
<dbReference type="AlphaFoldDB" id="A0A6N2AZ24"/>
<proteinExistence type="predicted"/>
<comment type="caution">
    <text evidence="2">The sequence shown here is derived from an EMBL/GenBank/DDBJ whole genome shotgun (WGS) entry which is preliminary data.</text>
</comment>
<accession>A0A6N2AZ24</accession>
<sequence length="86" mass="9860">MYILEMLRHSASGRPLNWSELHEFNRRYLLNVHAEALLGIGPMFVEPFGNDVPTNEDKLRTSSDVDSDSKDEIEPLPVEDDDVMED</sequence>